<keyword evidence="2" id="KW-1185">Reference proteome</keyword>
<dbReference type="Proteomes" id="UP000265520">
    <property type="component" value="Unassembled WGS sequence"/>
</dbReference>
<evidence type="ECO:0000313" key="2">
    <source>
        <dbReference type="Proteomes" id="UP000265520"/>
    </source>
</evidence>
<name>A0A392UFM9_9FABA</name>
<sequence length="26" mass="2682">SGLLAGRQKAKSSVCLQGILAPAKRE</sequence>
<feature type="non-terminal residue" evidence="1">
    <location>
        <position position="1"/>
    </location>
</feature>
<dbReference type="EMBL" id="LXQA010778086">
    <property type="protein sequence ID" value="MCI70545.1"/>
    <property type="molecule type" value="Genomic_DNA"/>
</dbReference>
<evidence type="ECO:0000313" key="1">
    <source>
        <dbReference type="EMBL" id="MCI70545.1"/>
    </source>
</evidence>
<reference evidence="1 2" key="1">
    <citation type="journal article" date="2018" name="Front. Plant Sci.">
        <title>Red Clover (Trifolium pratense) and Zigzag Clover (T. medium) - A Picture of Genomic Similarities and Differences.</title>
        <authorList>
            <person name="Dluhosova J."/>
            <person name="Istvanek J."/>
            <person name="Nedelnik J."/>
            <person name="Repkova J."/>
        </authorList>
    </citation>
    <scope>NUCLEOTIDE SEQUENCE [LARGE SCALE GENOMIC DNA]</scope>
    <source>
        <strain evidence="2">cv. 10/8</strain>
        <tissue evidence="1">Leaf</tissue>
    </source>
</reference>
<proteinExistence type="predicted"/>
<organism evidence="1 2">
    <name type="scientific">Trifolium medium</name>
    <dbReference type="NCBI Taxonomy" id="97028"/>
    <lineage>
        <taxon>Eukaryota</taxon>
        <taxon>Viridiplantae</taxon>
        <taxon>Streptophyta</taxon>
        <taxon>Embryophyta</taxon>
        <taxon>Tracheophyta</taxon>
        <taxon>Spermatophyta</taxon>
        <taxon>Magnoliopsida</taxon>
        <taxon>eudicotyledons</taxon>
        <taxon>Gunneridae</taxon>
        <taxon>Pentapetalae</taxon>
        <taxon>rosids</taxon>
        <taxon>fabids</taxon>
        <taxon>Fabales</taxon>
        <taxon>Fabaceae</taxon>
        <taxon>Papilionoideae</taxon>
        <taxon>50 kb inversion clade</taxon>
        <taxon>NPAAA clade</taxon>
        <taxon>Hologalegina</taxon>
        <taxon>IRL clade</taxon>
        <taxon>Trifolieae</taxon>
        <taxon>Trifolium</taxon>
    </lineage>
</organism>
<dbReference type="AlphaFoldDB" id="A0A392UFM9"/>
<protein>
    <submittedName>
        <fullName evidence="1">Uncharacterized protein</fullName>
    </submittedName>
</protein>
<accession>A0A392UFM9</accession>
<comment type="caution">
    <text evidence="1">The sequence shown here is derived from an EMBL/GenBank/DDBJ whole genome shotgun (WGS) entry which is preliminary data.</text>
</comment>